<organism evidence="3 4">
    <name type="scientific">Ruegeria sediminis</name>
    <dbReference type="NCBI Taxonomy" id="2583820"/>
    <lineage>
        <taxon>Bacteria</taxon>
        <taxon>Pseudomonadati</taxon>
        <taxon>Pseudomonadota</taxon>
        <taxon>Alphaproteobacteria</taxon>
        <taxon>Rhodobacterales</taxon>
        <taxon>Roseobacteraceae</taxon>
        <taxon>Ruegeria</taxon>
    </lineage>
</organism>
<evidence type="ECO:0000259" key="2">
    <source>
        <dbReference type="Pfam" id="PF02120"/>
    </source>
</evidence>
<dbReference type="InterPro" id="IPR021136">
    <property type="entry name" value="Flagellar_hook_control-like_C"/>
</dbReference>
<reference evidence="3 4" key="1">
    <citation type="submission" date="2019-05" db="EMBL/GenBank/DDBJ databases">
        <title>Ruegeria sp. nov., isolated from tidal flat.</title>
        <authorList>
            <person name="Kim W."/>
        </authorList>
    </citation>
    <scope>NUCLEOTIDE SEQUENCE [LARGE SCALE GENOMIC DNA]</scope>
    <source>
        <strain evidence="3 4">CAU 1488</strain>
    </source>
</reference>
<feature type="compositionally biased region" description="Basic and acidic residues" evidence="1">
    <location>
        <begin position="429"/>
        <end position="438"/>
    </location>
</feature>
<dbReference type="InterPro" id="IPR038610">
    <property type="entry name" value="FliK-like_C_sf"/>
</dbReference>
<keyword evidence="3" id="KW-0282">Flagellum</keyword>
<evidence type="ECO:0000256" key="1">
    <source>
        <dbReference type="SAM" id="MobiDB-lite"/>
    </source>
</evidence>
<feature type="region of interest" description="Disordered" evidence="1">
    <location>
        <begin position="32"/>
        <end position="84"/>
    </location>
</feature>
<feature type="region of interest" description="Disordered" evidence="1">
    <location>
        <begin position="414"/>
        <end position="445"/>
    </location>
</feature>
<evidence type="ECO:0000313" key="4">
    <source>
        <dbReference type="Proteomes" id="UP001193035"/>
    </source>
</evidence>
<comment type="caution">
    <text evidence="3">The sequence shown here is derived from an EMBL/GenBank/DDBJ whole genome shotgun (WGS) entry which is preliminary data.</text>
</comment>
<feature type="domain" description="Flagellar hook-length control protein-like C-terminal" evidence="2">
    <location>
        <begin position="344"/>
        <end position="420"/>
    </location>
</feature>
<sequence length="459" mass="48221">MPRPVTIMPPATNRGTVVSFGVHGRGVREQGMSFGRLVEDGAKPVRKTADGTGTVGSEAEAQSAQPRPDTSAAQPFETDGDRKETDAVTLEQALMWEPLMTSSKPTEEHLLDPSSAAEGATWPLGDSAAPQSRQAFGGRKAVEATDLRLAAANAGQLKRNVQPIELPTADPNGVRVPGPAEGHAASAVVATTEGQPQSEATGALANNARIKLTNTLPVVLAGRFFIGNFRTEPGVDDMPSLATPNAPMRSFSDGPTLISPGAGGSSEIPSQVFATAMPRHPDKETEAGEHDLLLEAEALRESGPGDLSNRANLRELDRGQAVSLFAARAEMVRSAAQQISAAIQARPESGGVDITLNPEELGRVSMILRSGEDGLFLSIATERPETMDLLRRHISQLTEEFLQLGYDTISFEFGTTTNGTGGNPGKADASPDREEDTAKTSFGGAMPLGFSPAGVDLRL</sequence>
<dbReference type="Proteomes" id="UP001193035">
    <property type="component" value="Unassembled WGS sequence"/>
</dbReference>
<feature type="region of interest" description="Disordered" evidence="1">
    <location>
        <begin position="96"/>
        <end position="138"/>
    </location>
</feature>
<dbReference type="CDD" id="cd17470">
    <property type="entry name" value="T3SS_Flik_C"/>
    <property type="match status" value="1"/>
</dbReference>
<proteinExistence type="predicted"/>
<feature type="compositionally biased region" description="Basic and acidic residues" evidence="1">
    <location>
        <begin position="37"/>
        <end position="49"/>
    </location>
</feature>
<keyword evidence="3" id="KW-0966">Cell projection</keyword>
<gene>
    <name evidence="3" type="ORF">FGK63_17735</name>
</gene>
<dbReference type="Pfam" id="PF02120">
    <property type="entry name" value="Flg_hook"/>
    <property type="match status" value="1"/>
</dbReference>
<name>A0ABY2WUE2_9RHOB</name>
<keyword evidence="4" id="KW-1185">Reference proteome</keyword>
<evidence type="ECO:0000313" key="3">
    <source>
        <dbReference type="EMBL" id="TMV04920.1"/>
    </source>
</evidence>
<protein>
    <submittedName>
        <fullName evidence="3">Flagellar hook-length control protein FliK</fullName>
    </submittedName>
</protein>
<keyword evidence="3" id="KW-0969">Cilium</keyword>
<dbReference type="EMBL" id="VCPD01000007">
    <property type="protein sequence ID" value="TMV04920.1"/>
    <property type="molecule type" value="Genomic_DNA"/>
</dbReference>
<accession>A0ABY2WUE2</accession>
<dbReference type="Gene3D" id="3.30.750.140">
    <property type="match status" value="1"/>
</dbReference>